<keyword evidence="6" id="KW-1185">Reference proteome</keyword>
<dbReference type="FunFam" id="3.40.605.10:FF:000012">
    <property type="entry name" value="NAD-dependent succinate-semialdehyde dehydrogenase"/>
    <property type="match status" value="1"/>
</dbReference>
<reference evidence="5 6" key="1">
    <citation type="submission" date="2018-06" db="EMBL/GenBank/DDBJ databases">
        <title>Genomic Encyclopedia of Archaeal and Bacterial Type Strains, Phase II (KMG-II): from individual species to whole genera.</title>
        <authorList>
            <person name="Goeker M."/>
        </authorList>
    </citation>
    <scope>NUCLEOTIDE SEQUENCE [LARGE SCALE GENOMIC DNA]</scope>
    <source>
        <strain evidence="5 6">DSM 6779</strain>
    </source>
</reference>
<dbReference type="PROSITE" id="PS00070">
    <property type="entry name" value="ALDEHYDE_DEHYDR_CYS"/>
    <property type="match status" value="1"/>
</dbReference>
<dbReference type="OrthoDB" id="9762913at2"/>
<name>A0A2W7NTT8_9BACT</name>
<dbReference type="EMBL" id="QKZK01000012">
    <property type="protein sequence ID" value="PZX16746.1"/>
    <property type="molecule type" value="Genomic_DNA"/>
</dbReference>
<gene>
    <name evidence="5" type="ORF">LX69_01816</name>
</gene>
<organism evidence="5 6">
    <name type="scientific">Breznakibacter xylanolyticus</name>
    <dbReference type="NCBI Taxonomy" id="990"/>
    <lineage>
        <taxon>Bacteria</taxon>
        <taxon>Pseudomonadati</taxon>
        <taxon>Bacteroidota</taxon>
        <taxon>Bacteroidia</taxon>
        <taxon>Marinilabiliales</taxon>
        <taxon>Marinilabiliaceae</taxon>
        <taxon>Breznakibacter</taxon>
    </lineage>
</organism>
<dbReference type="GO" id="GO:0004030">
    <property type="term" value="F:aldehyde dehydrogenase [NAD(P)+] activity"/>
    <property type="evidence" value="ECO:0007669"/>
    <property type="project" value="InterPro"/>
</dbReference>
<comment type="similarity">
    <text evidence="1">Belongs to the aldehyde dehydrogenase family.</text>
</comment>
<dbReference type="InterPro" id="IPR016161">
    <property type="entry name" value="Ald_DH/histidinol_DH"/>
</dbReference>
<dbReference type="InterPro" id="IPR016162">
    <property type="entry name" value="Ald_DH_N"/>
</dbReference>
<dbReference type="Pfam" id="PF00171">
    <property type="entry name" value="Aldedh"/>
    <property type="match status" value="1"/>
</dbReference>
<dbReference type="Gene3D" id="3.40.605.10">
    <property type="entry name" value="Aldehyde Dehydrogenase, Chain A, domain 1"/>
    <property type="match status" value="1"/>
</dbReference>
<dbReference type="InterPro" id="IPR015590">
    <property type="entry name" value="Aldehyde_DH_dom"/>
</dbReference>
<dbReference type="InterPro" id="IPR016160">
    <property type="entry name" value="Ald_DH_CS_CYS"/>
</dbReference>
<dbReference type="GO" id="GO:0004777">
    <property type="term" value="F:succinate-semialdehyde dehydrogenase (NAD+) activity"/>
    <property type="evidence" value="ECO:0007669"/>
    <property type="project" value="TreeGrafter"/>
</dbReference>
<sequence>MLLRSINPATGELIGEYPETPFEEIEQRVQWSNDAFQTWKKTPIRERVALFTQLANALNKHNEPLAQLITLEMGKTIREARAEISKCEHLCRYYASNGEEFIAPKRIITEASQSYVCYRPLGPILAIMPWNFPFWQVFRCAIPALTSGNTILLKHAANVSGCSIAIEKLFKDSGFPEHVFQSLLITGQKVEVLINHRKIKGISLTGSTEVGRTVAQQAGRHLKKTVMELGGSDPYIILADADIDNAVQKSISGRLLNAGQSCIGAKRFIIEENIYDSFVDRFVHSMRTAHMGNPLDENTQIGPMARMNLRDDLHMQVIKSLDKGATLLTGGILPETSGYFYPPTVLADLRPGMPAWHEELFGPVASIIKVKDHHEAVAIANDTSFGLGSAIFTNNITLAQKLAEEELDAGCCFVNDMVRSDPRLPFGGINDSGYGRKLSREGVLEFCNVKTIWIK</sequence>
<dbReference type="InterPro" id="IPR016163">
    <property type="entry name" value="Ald_DH_C"/>
</dbReference>
<evidence type="ECO:0000256" key="1">
    <source>
        <dbReference type="ARBA" id="ARBA00009986"/>
    </source>
</evidence>
<comment type="caution">
    <text evidence="5">The sequence shown here is derived from an EMBL/GenBank/DDBJ whole genome shotgun (WGS) entry which is preliminary data.</text>
</comment>
<evidence type="ECO:0000313" key="5">
    <source>
        <dbReference type="EMBL" id="PZX16746.1"/>
    </source>
</evidence>
<keyword evidence="2" id="KW-0521">NADP</keyword>
<dbReference type="SUPFAM" id="SSF53720">
    <property type="entry name" value="ALDH-like"/>
    <property type="match status" value="1"/>
</dbReference>
<dbReference type="RefSeq" id="WP_111445620.1">
    <property type="nucleotide sequence ID" value="NZ_QKZK01000012.1"/>
</dbReference>
<dbReference type="FunFam" id="3.40.309.10:FF:000010">
    <property type="entry name" value="Gamma-aminobutyraldehyde dehydrogenase"/>
    <property type="match status" value="1"/>
</dbReference>
<accession>A0A2W7NTT8</accession>
<dbReference type="PANTHER" id="PTHR43217">
    <property type="entry name" value="SUCCINATE SEMIALDEHYDE DEHYDROGENASE [NAD(P)+] SAD"/>
    <property type="match status" value="1"/>
</dbReference>
<keyword evidence="3" id="KW-0560">Oxidoreductase</keyword>
<dbReference type="AlphaFoldDB" id="A0A2W7NTT8"/>
<dbReference type="Gene3D" id="3.40.309.10">
    <property type="entry name" value="Aldehyde Dehydrogenase, Chain A, domain 2"/>
    <property type="match status" value="1"/>
</dbReference>
<feature type="domain" description="Aldehyde dehydrogenase" evidence="4">
    <location>
        <begin position="4"/>
        <end position="452"/>
    </location>
</feature>
<dbReference type="InterPro" id="IPR047110">
    <property type="entry name" value="GABD/Sad-like"/>
</dbReference>
<evidence type="ECO:0000259" key="4">
    <source>
        <dbReference type="Pfam" id="PF00171"/>
    </source>
</evidence>
<protein>
    <submittedName>
        <fullName evidence="5">Succinate-semialdehyde dehydrogenase/glutarate-semialdehyde dehydrogenase</fullName>
    </submittedName>
</protein>
<proteinExistence type="inferred from homology"/>
<evidence type="ECO:0000313" key="6">
    <source>
        <dbReference type="Proteomes" id="UP000249239"/>
    </source>
</evidence>
<dbReference type="Proteomes" id="UP000249239">
    <property type="component" value="Unassembled WGS sequence"/>
</dbReference>
<evidence type="ECO:0000256" key="3">
    <source>
        <dbReference type="ARBA" id="ARBA00023002"/>
    </source>
</evidence>
<dbReference type="InterPro" id="IPR044148">
    <property type="entry name" value="ALDH_GabD1-like"/>
</dbReference>
<dbReference type="PANTHER" id="PTHR43217:SF1">
    <property type="entry name" value="SUCCINATE SEMIALDEHYDE DEHYDROGENASE [NAD(P)+] SAD"/>
    <property type="match status" value="1"/>
</dbReference>
<dbReference type="CDD" id="cd07100">
    <property type="entry name" value="ALDH_SSADH1_GabD1"/>
    <property type="match status" value="1"/>
</dbReference>
<evidence type="ECO:0000256" key="2">
    <source>
        <dbReference type="ARBA" id="ARBA00022857"/>
    </source>
</evidence>